<keyword evidence="4" id="KW-0187">Copper transport</keyword>
<keyword evidence="6" id="KW-1185">Reference proteome</keyword>
<reference evidence="7" key="1">
    <citation type="submission" date="2022-11" db="UniProtKB">
        <authorList>
            <consortium name="WormBaseParasite"/>
        </authorList>
    </citation>
    <scope>IDENTIFICATION</scope>
</reference>
<dbReference type="PANTHER" id="PTHR12483:SF127">
    <property type="entry name" value="COPPER TRANSPORT PROTEIN"/>
    <property type="match status" value="1"/>
</dbReference>
<dbReference type="GO" id="GO:0016020">
    <property type="term" value="C:membrane"/>
    <property type="evidence" value="ECO:0007669"/>
    <property type="project" value="UniProtKB-SubCell"/>
</dbReference>
<feature type="compositionally biased region" description="Basic and acidic residues" evidence="5">
    <location>
        <begin position="168"/>
        <end position="184"/>
    </location>
</feature>
<feature type="region of interest" description="Disordered" evidence="5">
    <location>
        <begin position="1"/>
        <end position="21"/>
    </location>
</feature>
<feature type="transmembrane region" description="Helical" evidence="4">
    <location>
        <begin position="244"/>
        <end position="266"/>
    </location>
</feature>
<feature type="transmembrane region" description="Helical" evidence="4">
    <location>
        <begin position="217"/>
        <end position="238"/>
    </location>
</feature>
<proteinExistence type="inferred from homology"/>
<evidence type="ECO:0000256" key="1">
    <source>
        <dbReference type="ARBA" id="ARBA00022692"/>
    </source>
</evidence>
<evidence type="ECO:0000256" key="2">
    <source>
        <dbReference type="ARBA" id="ARBA00022989"/>
    </source>
</evidence>
<feature type="compositionally biased region" description="Polar residues" evidence="5">
    <location>
        <begin position="1"/>
        <end position="19"/>
    </location>
</feature>
<keyword evidence="2 4" id="KW-1133">Transmembrane helix</keyword>
<dbReference type="Pfam" id="PF04145">
    <property type="entry name" value="Ctr"/>
    <property type="match status" value="1"/>
</dbReference>
<keyword evidence="3 4" id="KW-0472">Membrane</keyword>
<dbReference type="Proteomes" id="UP000887581">
    <property type="component" value="Unplaced"/>
</dbReference>
<dbReference type="InterPro" id="IPR007274">
    <property type="entry name" value="Cop_transporter"/>
</dbReference>
<sequence length="285" mass="32215">MTSNPTHGRLQNISQTNATGLKGFDPLASVKNFLDELAADHSGHRTSDHHMHNGEIMVGDSGHEHESPAMGHYHMDGMNDMTIGKGHDHVGHGHGNHDMKMWFHFGCRETILFEFWQINSLHGLLLSCLVIFLMGCLYEWIKWFRVYLQLSAARCPPSCRHPNNMKQGDIKQDDDKQDDDKRVESVQSSLSAPLTITLQPGYRQVSTTRTGNDEISFTVRLIQASLYLVQLILAYWLMLIAMTYNVWLTAAVVMGAAFGHWLFAILKCFNPQTDELDTFATDACH</sequence>
<dbReference type="AlphaFoldDB" id="A0A915PP90"/>
<feature type="region of interest" description="Disordered" evidence="5">
    <location>
        <begin position="162"/>
        <end position="188"/>
    </location>
</feature>
<organism evidence="6 7">
    <name type="scientific">Setaria digitata</name>
    <dbReference type="NCBI Taxonomy" id="48799"/>
    <lineage>
        <taxon>Eukaryota</taxon>
        <taxon>Metazoa</taxon>
        <taxon>Ecdysozoa</taxon>
        <taxon>Nematoda</taxon>
        <taxon>Chromadorea</taxon>
        <taxon>Rhabditida</taxon>
        <taxon>Spirurina</taxon>
        <taxon>Spiruromorpha</taxon>
        <taxon>Filarioidea</taxon>
        <taxon>Setariidae</taxon>
        <taxon>Setaria</taxon>
    </lineage>
</organism>
<comment type="subcellular location">
    <subcellularLocation>
        <location evidence="4">Membrane</location>
        <topology evidence="4">Multi-pass membrane protein</topology>
    </subcellularLocation>
</comment>
<keyword evidence="4" id="KW-0186">Copper</keyword>
<evidence type="ECO:0000313" key="6">
    <source>
        <dbReference type="Proteomes" id="UP000887581"/>
    </source>
</evidence>
<feature type="transmembrane region" description="Helical" evidence="4">
    <location>
        <begin position="121"/>
        <end position="141"/>
    </location>
</feature>
<keyword evidence="4" id="KW-0406">Ion transport</keyword>
<dbReference type="GO" id="GO:0005375">
    <property type="term" value="F:copper ion transmembrane transporter activity"/>
    <property type="evidence" value="ECO:0007669"/>
    <property type="project" value="UniProtKB-UniRule"/>
</dbReference>
<evidence type="ECO:0000256" key="5">
    <source>
        <dbReference type="SAM" id="MobiDB-lite"/>
    </source>
</evidence>
<keyword evidence="1 4" id="KW-0812">Transmembrane</keyword>
<evidence type="ECO:0000256" key="3">
    <source>
        <dbReference type="ARBA" id="ARBA00023136"/>
    </source>
</evidence>
<name>A0A915PP90_9BILA</name>
<accession>A0A915PP90</accession>
<evidence type="ECO:0000256" key="4">
    <source>
        <dbReference type="RuleBase" id="RU367022"/>
    </source>
</evidence>
<evidence type="ECO:0000313" key="7">
    <source>
        <dbReference type="WBParaSite" id="sdigi.contig171.g5605.t1"/>
    </source>
</evidence>
<dbReference type="WBParaSite" id="sdigi.contig171.g5605.t1">
    <property type="protein sequence ID" value="sdigi.contig171.g5605.t1"/>
    <property type="gene ID" value="sdigi.contig171.g5605"/>
</dbReference>
<protein>
    <recommendedName>
        <fullName evidence="4">Copper transport protein</fullName>
    </recommendedName>
</protein>
<dbReference type="PANTHER" id="PTHR12483">
    <property type="entry name" value="SOLUTE CARRIER FAMILY 31 COPPER TRANSPORTERS"/>
    <property type="match status" value="1"/>
</dbReference>
<keyword evidence="4" id="KW-0813">Transport</keyword>
<comment type="similarity">
    <text evidence="4">Belongs to the copper transporter (Ctr) (TC 1.A.56) family. SLC31A subfamily.</text>
</comment>